<dbReference type="PANTHER" id="PTHR43793">
    <property type="entry name" value="FAD SYNTHASE"/>
    <property type="match status" value="1"/>
</dbReference>
<dbReference type="InterPro" id="IPR014729">
    <property type="entry name" value="Rossmann-like_a/b/a_fold"/>
</dbReference>
<reference evidence="4" key="1">
    <citation type="submission" date="2020-09" db="EMBL/GenBank/DDBJ databases">
        <title>Taishania pollutisoli gen. nov., sp. nov., Isolated from Tetrabromobisphenol A-Contaminated Soil.</title>
        <authorList>
            <person name="Chen Q."/>
        </authorList>
    </citation>
    <scope>NUCLEOTIDE SEQUENCE</scope>
    <source>
        <strain evidence="4">CZZ-1</strain>
    </source>
</reference>
<dbReference type="EMBL" id="JACVEL010000003">
    <property type="protein sequence ID" value="MBC9811908.1"/>
    <property type="molecule type" value="Genomic_DNA"/>
</dbReference>
<dbReference type="SUPFAM" id="SSF52374">
    <property type="entry name" value="Nucleotidylyl transferase"/>
    <property type="match status" value="1"/>
</dbReference>
<keyword evidence="2 4" id="KW-0548">Nucleotidyltransferase</keyword>
<comment type="caution">
    <text evidence="4">The sequence shown here is derived from an EMBL/GenBank/DDBJ whole genome shotgun (WGS) entry which is preliminary data.</text>
</comment>
<dbReference type="AlphaFoldDB" id="A0A8J6PB62"/>
<proteinExistence type="predicted"/>
<evidence type="ECO:0000313" key="4">
    <source>
        <dbReference type="EMBL" id="MBC9811908.1"/>
    </source>
</evidence>
<accession>A0A8J6PB62</accession>
<keyword evidence="1" id="KW-0808">Transferase</keyword>
<dbReference type="Proteomes" id="UP000652681">
    <property type="component" value="Unassembled WGS sequence"/>
</dbReference>
<dbReference type="InterPro" id="IPR004821">
    <property type="entry name" value="Cyt_trans-like"/>
</dbReference>
<evidence type="ECO:0000256" key="1">
    <source>
        <dbReference type="ARBA" id="ARBA00022679"/>
    </source>
</evidence>
<evidence type="ECO:0000259" key="3">
    <source>
        <dbReference type="Pfam" id="PF01467"/>
    </source>
</evidence>
<sequence>MTRQENLQNKIVTLEEAIRRVGIWRNTGMKITFTNGCFDILHTGHVTYLTQAADLANRLIVGLNSDASVKRQGKADNRPINSEASRAIVLAGLSAVDLVVIFDENTPYELIKTLQPDIVAKGSDYDADERNTDSKTYIVGADLMDATGGKVVSIPLVEGFSTTNLIQKIKQ</sequence>
<evidence type="ECO:0000256" key="2">
    <source>
        <dbReference type="ARBA" id="ARBA00022695"/>
    </source>
</evidence>
<dbReference type="PANTHER" id="PTHR43793:SF2">
    <property type="entry name" value="BIFUNCTIONAL PROTEIN HLDE"/>
    <property type="match status" value="1"/>
</dbReference>
<dbReference type="GO" id="GO:0016779">
    <property type="term" value="F:nucleotidyltransferase activity"/>
    <property type="evidence" value="ECO:0007669"/>
    <property type="project" value="UniProtKB-KW"/>
</dbReference>
<dbReference type="Gene3D" id="3.40.50.620">
    <property type="entry name" value="HUPs"/>
    <property type="match status" value="1"/>
</dbReference>
<dbReference type="NCBIfam" id="TIGR00125">
    <property type="entry name" value="cyt_tran_rel"/>
    <property type="match status" value="1"/>
</dbReference>
<evidence type="ECO:0000313" key="5">
    <source>
        <dbReference type="Proteomes" id="UP000652681"/>
    </source>
</evidence>
<name>A0A8J6PB62_9FLAO</name>
<protein>
    <submittedName>
        <fullName evidence="4">Adenylyltransferase/cytidyltransferase family protein</fullName>
    </submittedName>
</protein>
<organism evidence="4 5">
    <name type="scientific">Taishania pollutisoli</name>
    <dbReference type="NCBI Taxonomy" id="2766479"/>
    <lineage>
        <taxon>Bacteria</taxon>
        <taxon>Pseudomonadati</taxon>
        <taxon>Bacteroidota</taxon>
        <taxon>Flavobacteriia</taxon>
        <taxon>Flavobacteriales</taxon>
        <taxon>Crocinitomicaceae</taxon>
        <taxon>Taishania</taxon>
    </lineage>
</organism>
<keyword evidence="5" id="KW-1185">Reference proteome</keyword>
<dbReference type="Pfam" id="PF01467">
    <property type="entry name" value="CTP_transf_like"/>
    <property type="match status" value="1"/>
</dbReference>
<gene>
    <name evidence="4" type="ORF">H9Y05_05400</name>
</gene>
<feature type="domain" description="Cytidyltransferase-like" evidence="3">
    <location>
        <begin position="33"/>
        <end position="129"/>
    </location>
</feature>
<dbReference type="InterPro" id="IPR050385">
    <property type="entry name" value="Archaeal_FAD_synthase"/>
</dbReference>